<dbReference type="Proteomes" id="UP001177003">
    <property type="component" value="Chromosome 6"/>
</dbReference>
<reference evidence="1" key="1">
    <citation type="submission" date="2023-04" db="EMBL/GenBank/DDBJ databases">
        <authorList>
            <person name="Vijverberg K."/>
            <person name="Xiong W."/>
            <person name="Schranz E."/>
        </authorList>
    </citation>
    <scope>NUCLEOTIDE SEQUENCE</scope>
</reference>
<accession>A0AA35ZES6</accession>
<protein>
    <submittedName>
        <fullName evidence="1">Uncharacterized protein</fullName>
    </submittedName>
</protein>
<keyword evidence="2" id="KW-1185">Reference proteome</keyword>
<organism evidence="1 2">
    <name type="scientific">Lactuca saligna</name>
    <name type="common">Willowleaf lettuce</name>
    <dbReference type="NCBI Taxonomy" id="75948"/>
    <lineage>
        <taxon>Eukaryota</taxon>
        <taxon>Viridiplantae</taxon>
        <taxon>Streptophyta</taxon>
        <taxon>Embryophyta</taxon>
        <taxon>Tracheophyta</taxon>
        <taxon>Spermatophyta</taxon>
        <taxon>Magnoliopsida</taxon>
        <taxon>eudicotyledons</taxon>
        <taxon>Gunneridae</taxon>
        <taxon>Pentapetalae</taxon>
        <taxon>asterids</taxon>
        <taxon>campanulids</taxon>
        <taxon>Asterales</taxon>
        <taxon>Asteraceae</taxon>
        <taxon>Cichorioideae</taxon>
        <taxon>Cichorieae</taxon>
        <taxon>Lactucinae</taxon>
        <taxon>Lactuca</taxon>
    </lineage>
</organism>
<sequence>MVPTFPYQETGLSALESRVGVGPPARDPRFDVGFGPSARDPRLDVGFGLSANDLRSNVGFGLSPRDPRFDVGARDPRLDVGARDPTLDVGFGQACHDLRLEIGPTFQARSLYGDYIRPNMYK</sequence>
<proteinExistence type="predicted"/>
<gene>
    <name evidence="1" type="ORF">LSALG_LOCUS30440</name>
</gene>
<evidence type="ECO:0000313" key="1">
    <source>
        <dbReference type="EMBL" id="CAI9291291.1"/>
    </source>
</evidence>
<dbReference type="EMBL" id="OX465082">
    <property type="protein sequence ID" value="CAI9291291.1"/>
    <property type="molecule type" value="Genomic_DNA"/>
</dbReference>
<name>A0AA35ZES6_LACSI</name>
<evidence type="ECO:0000313" key="2">
    <source>
        <dbReference type="Proteomes" id="UP001177003"/>
    </source>
</evidence>
<dbReference type="AlphaFoldDB" id="A0AA35ZES6"/>